<feature type="transmembrane region" description="Helical" evidence="1">
    <location>
        <begin position="26"/>
        <end position="46"/>
    </location>
</feature>
<accession>A0ABW9QZ34</accession>
<keyword evidence="1" id="KW-1133">Transmembrane helix</keyword>
<evidence type="ECO:0000313" key="3">
    <source>
        <dbReference type="Proteomes" id="UP000437736"/>
    </source>
</evidence>
<proteinExistence type="predicted"/>
<evidence type="ECO:0000256" key="1">
    <source>
        <dbReference type="SAM" id="Phobius"/>
    </source>
</evidence>
<feature type="transmembrane region" description="Helical" evidence="1">
    <location>
        <begin position="52"/>
        <end position="73"/>
    </location>
</feature>
<gene>
    <name evidence="2" type="ORF">GHK86_19405</name>
</gene>
<keyword evidence="1" id="KW-0472">Membrane</keyword>
<keyword evidence="1" id="KW-0812">Transmembrane</keyword>
<dbReference type="EMBL" id="WJHE01001273">
    <property type="protein sequence ID" value="MST34880.1"/>
    <property type="molecule type" value="Genomic_DNA"/>
</dbReference>
<protein>
    <submittedName>
        <fullName evidence="2">Uncharacterized protein</fullName>
    </submittedName>
</protein>
<keyword evidence="3" id="KW-1185">Reference proteome</keyword>
<comment type="caution">
    <text evidence="2">The sequence shown here is derived from an EMBL/GenBank/DDBJ whole genome shotgun (WGS) entry which is preliminary data.</text>
</comment>
<sequence length="82" mass="8852">MAPDPDDEATPEAPRTPLDPKRVMRVILPSFVASMALAAAGLALFVVGQRTIGLILVVVATVGGLAVRTRLVYREQVRQRRS</sequence>
<evidence type="ECO:0000313" key="2">
    <source>
        <dbReference type="EMBL" id="MST34880.1"/>
    </source>
</evidence>
<organism evidence="2 3">
    <name type="scientific">Acidiferrimicrobium australe</name>
    <dbReference type="NCBI Taxonomy" id="2664430"/>
    <lineage>
        <taxon>Bacteria</taxon>
        <taxon>Bacillati</taxon>
        <taxon>Actinomycetota</taxon>
        <taxon>Acidimicrobiia</taxon>
        <taxon>Acidimicrobiales</taxon>
        <taxon>Acidimicrobiaceae</taxon>
        <taxon>Acidiferrimicrobium</taxon>
    </lineage>
</organism>
<reference evidence="2 3" key="1">
    <citation type="submission" date="2019-11" db="EMBL/GenBank/DDBJ databases">
        <title>Acidiferrimicrobium australis gen. nov., sp. nov., an acidophilic and obligately heterotrophic, member of the Actinobacteria that catalyses dissimilatory oxido- reduction of iron isolated from metal-rich acidic water in Chile.</title>
        <authorList>
            <person name="Gonzalez D."/>
            <person name="Huber K."/>
            <person name="Hedrich S."/>
            <person name="Rojas-Villalobos C."/>
            <person name="Quatrini R."/>
            <person name="Dinamarca M.A."/>
            <person name="Schwarz A."/>
            <person name="Canales C."/>
            <person name="Nancucheo I."/>
        </authorList>
    </citation>
    <scope>NUCLEOTIDE SEQUENCE [LARGE SCALE GENOMIC DNA]</scope>
    <source>
        <strain evidence="2 3">USS-CCA1</strain>
    </source>
</reference>
<dbReference type="Proteomes" id="UP000437736">
    <property type="component" value="Unassembled WGS sequence"/>
</dbReference>
<name>A0ABW9QZ34_9ACTN</name>